<evidence type="ECO:0000313" key="3">
    <source>
        <dbReference type="Proteomes" id="UP000800981"/>
    </source>
</evidence>
<accession>A0ABX0GWU0</accession>
<keyword evidence="1" id="KW-0732">Signal</keyword>
<dbReference type="RefSeq" id="WP_166281175.1">
    <property type="nucleotide sequence ID" value="NZ_JAANNP010000003.1"/>
</dbReference>
<evidence type="ECO:0000313" key="2">
    <source>
        <dbReference type="EMBL" id="NHC14072.1"/>
    </source>
</evidence>
<feature type="signal peptide" evidence="1">
    <location>
        <begin position="1"/>
        <end position="19"/>
    </location>
</feature>
<evidence type="ECO:0000256" key="1">
    <source>
        <dbReference type="SAM" id="SignalP"/>
    </source>
</evidence>
<comment type="caution">
    <text evidence="2">The sequence shown here is derived from an EMBL/GenBank/DDBJ whole genome shotgun (WGS) entry which is preliminary data.</text>
</comment>
<gene>
    <name evidence="2" type="ORF">G9H71_09790</name>
</gene>
<feature type="chain" id="PRO_5046284741" evidence="1">
    <location>
        <begin position="20"/>
        <end position="58"/>
    </location>
</feature>
<sequence length="58" mass="5625">MPVAAVPVAAVPVATVPVAAVPVATAPGPTDPWRAAVTTSARGAGRAHVVGPQSCDVR</sequence>
<name>A0ABX0GWU0_9ACTN</name>
<proteinExistence type="predicted"/>
<dbReference type="Proteomes" id="UP000800981">
    <property type="component" value="Unassembled WGS sequence"/>
</dbReference>
<dbReference type="EMBL" id="JAANNP010000003">
    <property type="protein sequence ID" value="NHC14072.1"/>
    <property type="molecule type" value="Genomic_DNA"/>
</dbReference>
<protein>
    <submittedName>
        <fullName evidence="2">Uncharacterized protein</fullName>
    </submittedName>
</protein>
<reference evidence="2 3" key="1">
    <citation type="submission" date="2020-03" db="EMBL/GenBank/DDBJ databases">
        <title>Two novel Motilibacter sp.</title>
        <authorList>
            <person name="Liu S."/>
        </authorList>
    </citation>
    <scope>NUCLEOTIDE SEQUENCE [LARGE SCALE GENOMIC DNA]</scope>
    <source>
        <strain evidence="2 3">E257</strain>
    </source>
</reference>
<organism evidence="2 3">
    <name type="scientific">Motilibacter deserti</name>
    <dbReference type="NCBI Taxonomy" id="2714956"/>
    <lineage>
        <taxon>Bacteria</taxon>
        <taxon>Bacillati</taxon>
        <taxon>Actinomycetota</taxon>
        <taxon>Actinomycetes</taxon>
        <taxon>Motilibacterales</taxon>
        <taxon>Motilibacteraceae</taxon>
        <taxon>Motilibacter</taxon>
    </lineage>
</organism>
<keyword evidence="3" id="KW-1185">Reference proteome</keyword>